<dbReference type="GO" id="GO:0006508">
    <property type="term" value="P:proteolysis"/>
    <property type="evidence" value="ECO:0007669"/>
    <property type="project" value="UniProtKB-KW"/>
</dbReference>
<feature type="binding site" evidence="16">
    <location>
        <position position="140"/>
    </location>
    <ligand>
        <name>substrate</name>
    </ligand>
</feature>
<evidence type="ECO:0000256" key="10">
    <source>
        <dbReference type="ARBA" id="ARBA00022764"/>
    </source>
</evidence>
<comment type="caution">
    <text evidence="19">The sequence shown here is derived from an EMBL/GenBank/DDBJ whole genome shotgun (WGS) entry which is preliminary data.</text>
</comment>
<dbReference type="InterPro" id="IPR001478">
    <property type="entry name" value="PDZ"/>
</dbReference>
<evidence type="ECO:0000256" key="4">
    <source>
        <dbReference type="ARBA" id="ARBA00010541"/>
    </source>
</evidence>
<evidence type="ECO:0000259" key="18">
    <source>
        <dbReference type="PROSITE" id="PS50106"/>
    </source>
</evidence>
<dbReference type="SMART" id="SM00228">
    <property type="entry name" value="PDZ"/>
    <property type="match status" value="2"/>
</dbReference>
<keyword evidence="11" id="KW-0378">Hydrolase</keyword>
<evidence type="ECO:0000256" key="7">
    <source>
        <dbReference type="ARBA" id="ARBA00022670"/>
    </source>
</evidence>
<feature type="signal peptide" evidence="17">
    <location>
        <begin position="1"/>
        <end position="23"/>
    </location>
</feature>
<dbReference type="InterPro" id="IPR011782">
    <property type="entry name" value="Pept_S1C_Do"/>
</dbReference>
<evidence type="ECO:0000313" key="20">
    <source>
        <dbReference type="Proteomes" id="UP001364472"/>
    </source>
</evidence>
<dbReference type="PANTHER" id="PTHR22939">
    <property type="entry name" value="SERINE PROTEASE FAMILY S1C HTRA-RELATED"/>
    <property type="match status" value="1"/>
</dbReference>
<gene>
    <name evidence="19" type="ORF">WB794_03080</name>
</gene>
<reference evidence="19 20" key="1">
    <citation type="journal article" date="2016" name="Antonie Van Leeuwenhoek">
        <title>Denitratimonas tolerans gen. nov., sp. nov., a denitrifying bacterium isolated from a bioreactor for tannery wastewater treatment.</title>
        <authorList>
            <person name="Han S.I."/>
            <person name="Kim J.O."/>
            <person name="Lee Y.R."/>
            <person name="Ekpeghere K.I."/>
            <person name="Koh S.C."/>
            <person name="Whang K.S."/>
        </authorList>
    </citation>
    <scope>NUCLEOTIDE SEQUENCE [LARGE SCALE GENOMIC DNA]</scope>
    <source>
        <strain evidence="19 20">KACC 17565</strain>
    </source>
</reference>
<evidence type="ECO:0000256" key="14">
    <source>
        <dbReference type="ARBA" id="ARBA00032850"/>
    </source>
</evidence>
<evidence type="ECO:0000256" key="6">
    <source>
        <dbReference type="ARBA" id="ARBA00013958"/>
    </source>
</evidence>
<evidence type="ECO:0000256" key="17">
    <source>
        <dbReference type="SAM" id="SignalP"/>
    </source>
</evidence>
<dbReference type="GO" id="GO:0004252">
    <property type="term" value="F:serine-type endopeptidase activity"/>
    <property type="evidence" value="ECO:0007669"/>
    <property type="project" value="InterPro"/>
</dbReference>
<keyword evidence="20" id="KW-1185">Reference proteome</keyword>
<comment type="similarity">
    <text evidence="4">Belongs to the peptidase S1C family.</text>
</comment>
<keyword evidence="13" id="KW-0346">Stress response</keyword>
<keyword evidence="9" id="KW-0677">Repeat</keyword>
<name>A0AAW9R3W0_9GAMM</name>
<accession>A0AAW9R3W0</accession>
<dbReference type="PANTHER" id="PTHR22939:SF130">
    <property type="entry name" value="PERIPLASMIC SERINE ENDOPROTEASE DEGP-LIKE-RELATED"/>
    <property type="match status" value="1"/>
</dbReference>
<dbReference type="GO" id="GO:0042597">
    <property type="term" value="C:periplasmic space"/>
    <property type="evidence" value="ECO:0007669"/>
    <property type="project" value="UniProtKB-SubCell"/>
</dbReference>
<feature type="chain" id="PRO_5043623034" description="Probable periplasmic serine endoprotease DegP-like" evidence="17">
    <location>
        <begin position="24"/>
        <end position="472"/>
    </location>
</feature>
<dbReference type="CDD" id="cd10839">
    <property type="entry name" value="cpPDZ1_DegP-like"/>
    <property type="match status" value="1"/>
</dbReference>
<protein>
    <recommendedName>
        <fullName evidence="6">Probable periplasmic serine endoprotease DegP-like</fullName>
        <ecNumber evidence="5">3.4.21.107</ecNumber>
    </recommendedName>
    <alternativeName>
        <fullName evidence="14">Protease Do</fullName>
    </alternativeName>
</protein>
<keyword evidence="7" id="KW-0645">Protease</keyword>
<feature type="active site" description="Charge relay system" evidence="15">
    <location>
        <position position="140"/>
    </location>
</feature>
<evidence type="ECO:0000256" key="5">
    <source>
        <dbReference type="ARBA" id="ARBA00013035"/>
    </source>
</evidence>
<keyword evidence="10" id="KW-0574">Periplasm</keyword>
<evidence type="ECO:0000256" key="2">
    <source>
        <dbReference type="ARBA" id="ARBA00002610"/>
    </source>
</evidence>
<dbReference type="Pfam" id="PF13180">
    <property type="entry name" value="PDZ_2"/>
    <property type="match status" value="2"/>
</dbReference>
<comment type="function">
    <text evidence="2">Might be efficient in the degradation of transiently denatured and unfolded proteins which accumulate in the periplasm following stress conditions.</text>
</comment>
<dbReference type="EC" id="3.4.21.107" evidence="5"/>
<dbReference type="InterPro" id="IPR009003">
    <property type="entry name" value="Peptidase_S1_PA"/>
</dbReference>
<dbReference type="SUPFAM" id="SSF50156">
    <property type="entry name" value="PDZ domain-like"/>
    <property type="match status" value="2"/>
</dbReference>
<evidence type="ECO:0000256" key="13">
    <source>
        <dbReference type="ARBA" id="ARBA00023016"/>
    </source>
</evidence>
<dbReference type="PROSITE" id="PS50106">
    <property type="entry name" value="PDZ"/>
    <property type="match status" value="1"/>
</dbReference>
<evidence type="ECO:0000256" key="3">
    <source>
        <dbReference type="ARBA" id="ARBA00004418"/>
    </source>
</evidence>
<organism evidence="19 20">
    <name type="scientific">Denitratimonas tolerans</name>
    <dbReference type="NCBI Taxonomy" id="1338420"/>
    <lineage>
        <taxon>Bacteria</taxon>
        <taxon>Pseudomonadati</taxon>
        <taxon>Pseudomonadota</taxon>
        <taxon>Gammaproteobacteria</taxon>
        <taxon>Lysobacterales</taxon>
        <taxon>Lysobacteraceae</taxon>
        <taxon>Denitratimonas</taxon>
    </lineage>
</organism>
<feature type="active site" description="Charge relay system" evidence="15">
    <location>
        <position position="110"/>
    </location>
</feature>
<comment type="subcellular location">
    <subcellularLocation>
        <location evidence="3">Periplasm</location>
    </subcellularLocation>
</comment>
<comment type="catalytic activity">
    <reaction evidence="1">
        <text>Acts on substrates that are at least partially unfolded. The cleavage site P1 residue is normally between a pair of hydrophobic residues, such as Val-|-Val.</text>
        <dbReference type="EC" id="3.4.21.107"/>
    </reaction>
</comment>
<dbReference type="InterPro" id="IPR001940">
    <property type="entry name" value="Peptidase_S1C"/>
</dbReference>
<dbReference type="Pfam" id="PF13365">
    <property type="entry name" value="Trypsin_2"/>
    <property type="match status" value="1"/>
</dbReference>
<dbReference type="NCBIfam" id="TIGR02037">
    <property type="entry name" value="degP_htrA_DO"/>
    <property type="match status" value="1"/>
</dbReference>
<sequence>MNHLFRKVFLALGVLLLAGAANAQLPDFTGLVEDAGPSVVSVMATSTAKANLRNAPSADEDAQMQEFFRRFFGQPGMPGAPGAPQAPRDRTSQGTGFIISADGYILTNHHVIDGADDIHVQLADRRELSATLVGSDAETDVALLKVDEGRLPAVRIGSSSALKPGQWVVAIGSPFGFDHSVTAGIVSAVGRSSQVTGQQYVPFIQTDVAINRGNSGGPLLDIDGKVVGINSQIFSNTGGFMGVSFAIPIETAMRSAEQLKAKGYVSRGLLGVRIQEVTRDVARSLGLPRSSGALVFQVEPGGAADKAGVKIQDVILAFNGQEVARSAQLPPMVGAVSPGSKASLKVFRDGKEITLPVTVGEAPRGDEAVAGSPGGSVDTANRLGIGVEDLSAEQREQVGLGKDEGVVVTRVSGAAAQRLRAGDVILMVGKVKVGSVAQFNQATKNAKAGEPVMLLVRRGDASQFITVTPAKD</sequence>
<feature type="binding site" evidence="16">
    <location>
        <position position="110"/>
    </location>
    <ligand>
        <name>substrate</name>
    </ligand>
</feature>
<keyword evidence="12" id="KW-0720">Serine protease</keyword>
<evidence type="ECO:0000256" key="9">
    <source>
        <dbReference type="ARBA" id="ARBA00022737"/>
    </source>
</evidence>
<feature type="binding site" evidence="16">
    <location>
        <begin position="213"/>
        <end position="215"/>
    </location>
    <ligand>
        <name>substrate</name>
    </ligand>
</feature>
<evidence type="ECO:0000256" key="16">
    <source>
        <dbReference type="PIRSR" id="PIRSR611782-2"/>
    </source>
</evidence>
<dbReference type="EMBL" id="JBBDHC010000003">
    <property type="protein sequence ID" value="MEJ1248659.1"/>
    <property type="molecule type" value="Genomic_DNA"/>
</dbReference>
<proteinExistence type="inferred from homology"/>
<dbReference type="AlphaFoldDB" id="A0AAW9R3W0"/>
<feature type="active site" description="Charge relay system" evidence="15">
    <location>
        <position position="215"/>
    </location>
</feature>
<dbReference type="Proteomes" id="UP001364472">
    <property type="component" value="Unassembled WGS sequence"/>
</dbReference>
<feature type="domain" description="PDZ" evidence="18">
    <location>
        <begin position="271"/>
        <end position="350"/>
    </location>
</feature>
<dbReference type="Gene3D" id="2.30.42.10">
    <property type="match status" value="2"/>
</dbReference>
<evidence type="ECO:0000256" key="12">
    <source>
        <dbReference type="ARBA" id="ARBA00022825"/>
    </source>
</evidence>
<evidence type="ECO:0000256" key="11">
    <source>
        <dbReference type="ARBA" id="ARBA00022801"/>
    </source>
</evidence>
<evidence type="ECO:0000256" key="8">
    <source>
        <dbReference type="ARBA" id="ARBA00022729"/>
    </source>
</evidence>
<dbReference type="SUPFAM" id="SSF50494">
    <property type="entry name" value="Trypsin-like serine proteases"/>
    <property type="match status" value="1"/>
</dbReference>
<keyword evidence="8 17" id="KW-0732">Signal</keyword>
<evidence type="ECO:0000313" key="19">
    <source>
        <dbReference type="EMBL" id="MEJ1248659.1"/>
    </source>
</evidence>
<dbReference type="PRINTS" id="PR00834">
    <property type="entry name" value="PROTEASES2C"/>
</dbReference>
<dbReference type="Gene3D" id="2.40.10.120">
    <property type="match status" value="1"/>
</dbReference>
<dbReference type="InterPro" id="IPR036034">
    <property type="entry name" value="PDZ_sf"/>
</dbReference>
<evidence type="ECO:0000256" key="15">
    <source>
        <dbReference type="PIRSR" id="PIRSR611782-1"/>
    </source>
</evidence>
<dbReference type="RefSeq" id="WP_337334378.1">
    <property type="nucleotide sequence ID" value="NZ_JBBDHC010000003.1"/>
</dbReference>
<evidence type="ECO:0000256" key="1">
    <source>
        <dbReference type="ARBA" id="ARBA00001772"/>
    </source>
</evidence>